<dbReference type="Pfam" id="PF00034">
    <property type="entry name" value="Cytochrom_C"/>
    <property type="match status" value="2"/>
</dbReference>
<keyword evidence="9 11" id="KW-0408">Iron</keyword>
<dbReference type="EMBL" id="DTKL01000010">
    <property type="protein sequence ID" value="HGY93340.1"/>
    <property type="molecule type" value="Genomic_DNA"/>
</dbReference>
<keyword evidence="6 11" id="KW-0479">Metal-binding</keyword>
<dbReference type="SUPFAM" id="SSF81342">
    <property type="entry name" value="Transmembrane di-heme cytochromes"/>
    <property type="match status" value="1"/>
</dbReference>
<dbReference type="InterPro" id="IPR009056">
    <property type="entry name" value="Cyt_c-like_dom"/>
</dbReference>
<keyword evidence="3 11" id="KW-0349">Heme</keyword>
<evidence type="ECO:0000256" key="11">
    <source>
        <dbReference type="PROSITE-ProRule" id="PRU00433"/>
    </source>
</evidence>
<dbReference type="Pfam" id="PF13442">
    <property type="entry name" value="Cytochrome_CBB3"/>
    <property type="match status" value="3"/>
</dbReference>
<evidence type="ECO:0000259" key="16">
    <source>
        <dbReference type="PROSITE" id="PS51007"/>
    </source>
</evidence>
<dbReference type="InterPro" id="IPR005798">
    <property type="entry name" value="Cyt_b/b6_C"/>
</dbReference>
<keyword evidence="5 13" id="KW-0812">Transmembrane</keyword>
<keyword evidence="7" id="KW-0249">Electron transport</keyword>
<dbReference type="SUPFAM" id="SSF46626">
    <property type="entry name" value="Cytochrome c"/>
    <property type="match status" value="5"/>
</dbReference>
<name>A0A7V4XR30_9BACT</name>
<evidence type="ECO:0000313" key="17">
    <source>
        <dbReference type="EMBL" id="HGY93340.1"/>
    </source>
</evidence>
<evidence type="ECO:0000256" key="7">
    <source>
        <dbReference type="ARBA" id="ARBA00022982"/>
    </source>
</evidence>
<dbReference type="Pfam" id="PF00032">
    <property type="entry name" value="Cytochrom_B_C"/>
    <property type="match status" value="1"/>
</dbReference>
<feature type="domain" description="Cytochrome c" evidence="16">
    <location>
        <begin position="929"/>
        <end position="1010"/>
    </location>
</feature>
<evidence type="ECO:0000256" key="1">
    <source>
        <dbReference type="ARBA" id="ARBA00004141"/>
    </source>
</evidence>
<dbReference type="Gene3D" id="1.10.760.10">
    <property type="entry name" value="Cytochrome c-like domain"/>
    <property type="match status" value="5"/>
</dbReference>
<dbReference type="InterPro" id="IPR048259">
    <property type="entry name" value="Cytochrome_b_N_euk/bac"/>
</dbReference>
<feature type="domain" description="Cytochrome c" evidence="16">
    <location>
        <begin position="405"/>
        <end position="485"/>
    </location>
</feature>
<evidence type="ECO:0000256" key="10">
    <source>
        <dbReference type="ARBA" id="ARBA00023136"/>
    </source>
</evidence>
<evidence type="ECO:0000256" key="3">
    <source>
        <dbReference type="ARBA" id="ARBA00022617"/>
    </source>
</evidence>
<comment type="subcellular location">
    <subcellularLocation>
        <location evidence="1">Membrane</location>
        <topology evidence="1">Multi-pass membrane protein</topology>
    </subcellularLocation>
</comment>
<feature type="domain" description="Cytochrome c" evidence="16">
    <location>
        <begin position="535"/>
        <end position="615"/>
    </location>
</feature>
<dbReference type="Pfam" id="PF00033">
    <property type="entry name" value="Cytochrome_B"/>
    <property type="match status" value="1"/>
</dbReference>
<dbReference type="GO" id="GO:0020037">
    <property type="term" value="F:heme binding"/>
    <property type="evidence" value="ECO:0007669"/>
    <property type="project" value="InterPro"/>
</dbReference>
<sequence length="1013" mass="108085">MPQQENPVTRKQKLLGWIESRTGMNLILRVSLDEPIPGGARWAYVFGSGLLFIFISQVITGICLALYYVPSAQNAHVTVAYITKRVAAGEFLRSLHVYGASAMIIVLALHFLQTFLWGAYKGRRELLWAAGGVLAILVLAMGFTGYLLPWDQKAYFATAVATNIVSTIPVFGSWMAHLMRGGDTIGTLTLSRFYLMHVIILPALLFAFVAVHIYLFRKAGAAGPIKEDPVEPKLPPESFYPKQVILDLIFSMLLVSGLGFLSYFHPVTLGPRANPASTTFIARPEWYYLPIFEWLKFWEGPATVFGVVIFPALVALLFFLLPFLDRKLERRPWRRPIPLLAVSILFGGLLYLGYLSHYQDMQNPIIRNQLMQQAAQEKAYTRTPFQPFVQSPGSINLLAPATFNPTVAKGKALFQQNGCSGCHGDRGRGAVGPSLVGIGKKYSQDALLALIHKPSAAIRKAGMPGAPDLPIPEVKDLVAYLNALGTPEENVQPAMSALTSSAANTQTPPAGGAVPLTLAVAARPVSSSAGGAAAALIAQGRQLFQAHTCATCHGATAQGTTIAPPLAGIGHYFSKGTFSSLIHHPNTQMTAKGMPPAPLSLKETSALWTYLNSMPAPAQRQPGVPAVVIFKNTETALARQASSAPASSSAAAISTQQHVAASRPQPREVAASAVNEPAGDIVAGRAIFQSHTCATCHGPTAQGTAIAPPLAGIGRYFSRKEFSSLIHHPNAQMTAKGMPPALLSDQQTENLWAYLNSMSVPAHNATGVPPVVIFKASSSKPSQPSTPSHAIVAARPESSGSAAAKSSATLALPKRKVMVNQSALNGPAAAGEQIFESHGCIACHGEGGVGTKLAIPLIGITRTVSHDKLITLIRHPDSRMKAGGMPTFGFDDTQLNDVVSYLATLKKSARGEATTITAAFKHTPHKLSPLEEAGKSVYFQQRCSTCHGNGGIEGTVAAPSLTATASELPPSMIEHLLLHPSQAMQSRGMPPIDLNKADMKALIAFVRSLRYNR</sequence>
<feature type="transmembrane region" description="Helical" evidence="13">
    <location>
        <begin position="95"/>
        <end position="120"/>
    </location>
</feature>
<evidence type="ECO:0000259" key="14">
    <source>
        <dbReference type="PROSITE" id="PS51002"/>
    </source>
</evidence>
<evidence type="ECO:0000256" key="2">
    <source>
        <dbReference type="ARBA" id="ARBA00022448"/>
    </source>
</evidence>
<evidence type="ECO:0000256" key="12">
    <source>
        <dbReference type="SAM" id="MobiDB-lite"/>
    </source>
</evidence>
<dbReference type="GO" id="GO:0046872">
    <property type="term" value="F:metal ion binding"/>
    <property type="evidence" value="ECO:0007669"/>
    <property type="project" value="UniProtKB-KW"/>
</dbReference>
<keyword evidence="2" id="KW-0813">Transport</keyword>
<gene>
    <name evidence="17" type="ORF">ENW50_01415</name>
</gene>
<reference evidence="17" key="1">
    <citation type="journal article" date="2020" name="mSystems">
        <title>Genome- and Community-Level Interaction Insights into Carbon Utilization and Element Cycling Functions of Hydrothermarchaeota in Hydrothermal Sediment.</title>
        <authorList>
            <person name="Zhou Z."/>
            <person name="Liu Y."/>
            <person name="Xu W."/>
            <person name="Pan J."/>
            <person name="Luo Z.H."/>
            <person name="Li M."/>
        </authorList>
    </citation>
    <scope>NUCLEOTIDE SEQUENCE [LARGE SCALE GENOMIC DNA]</scope>
    <source>
        <strain evidence="17">SpSt-855</strain>
    </source>
</reference>
<dbReference type="SUPFAM" id="SSF81648">
    <property type="entry name" value="a domain/subunit of cytochrome bc1 complex (Ubiquinol-cytochrome c reductase)"/>
    <property type="match status" value="1"/>
</dbReference>
<evidence type="ECO:0000256" key="5">
    <source>
        <dbReference type="ARBA" id="ARBA00022692"/>
    </source>
</evidence>
<comment type="caution">
    <text evidence="17">The sequence shown here is derived from an EMBL/GenBank/DDBJ whole genome shotgun (WGS) entry which is preliminary data.</text>
</comment>
<feature type="transmembrane region" description="Helical" evidence="13">
    <location>
        <begin position="194"/>
        <end position="216"/>
    </location>
</feature>
<feature type="transmembrane region" description="Helical" evidence="13">
    <location>
        <begin position="42"/>
        <end position="69"/>
    </location>
</feature>
<feature type="domain" description="Cytochrome b/b6 C-terminal region profile" evidence="15">
    <location>
        <begin position="229"/>
        <end position="355"/>
    </location>
</feature>
<feature type="region of interest" description="Disordered" evidence="12">
    <location>
        <begin position="778"/>
        <end position="798"/>
    </location>
</feature>
<feature type="domain" description="Cytochrome b/b6 N-terminal region profile" evidence="14">
    <location>
        <begin position="14"/>
        <end position="225"/>
    </location>
</feature>
<dbReference type="GO" id="GO:0022904">
    <property type="term" value="P:respiratory electron transport chain"/>
    <property type="evidence" value="ECO:0007669"/>
    <property type="project" value="InterPro"/>
</dbReference>
<feature type="domain" description="Cytochrome c" evidence="16">
    <location>
        <begin position="679"/>
        <end position="759"/>
    </location>
</feature>
<dbReference type="PANTHER" id="PTHR19271:SF16">
    <property type="entry name" value="CYTOCHROME B"/>
    <property type="match status" value="1"/>
</dbReference>
<dbReference type="PROSITE" id="PS51002">
    <property type="entry name" value="CYTB_NTER"/>
    <property type="match status" value="1"/>
</dbReference>
<feature type="transmembrane region" description="Helical" evidence="13">
    <location>
        <begin position="155"/>
        <end position="174"/>
    </location>
</feature>
<dbReference type="Gene3D" id="1.20.810.10">
    <property type="entry name" value="Cytochrome Bc1 Complex, Chain C"/>
    <property type="match status" value="1"/>
</dbReference>
<keyword evidence="8 13" id="KW-1133">Transmembrane helix</keyword>
<dbReference type="InterPro" id="IPR005797">
    <property type="entry name" value="Cyt_b/b6_N"/>
</dbReference>
<dbReference type="GO" id="GO:0016020">
    <property type="term" value="C:membrane"/>
    <property type="evidence" value="ECO:0007669"/>
    <property type="project" value="UniProtKB-SubCell"/>
</dbReference>
<accession>A0A7V4XR30</accession>
<feature type="transmembrane region" description="Helical" evidence="13">
    <location>
        <begin position="302"/>
        <end position="324"/>
    </location>
</feature>
<dbReference type="GO" id="GO:0016491">
    <property type="term" value="F:oxidoreductase activity"/>
    <property type="evidence" value="ECO:0007669"/>
    <property type="project" value="InterPro"/>
</dbReference>
<dbReference type="InterPro" id="IPR036909">
    <property type="entry name" value="Cyt_c-like_dom_sf"/>
</dbReference>
<dbReference type="PROSITE" id="PS51003">
    <property type="entry name" value="CYTB_CTER"/>
    <property type="match status" value="1"/>
</dbReference>
<dbReference type="PROSITE" id="PS51007">
    <property type="entry name" value="CYTC"/>
    <property type="match status" value="5"/>
</dbReference>
<feature type="transmembrane region" description="Helical" evidence="13">
    <location>
        <begin position="244"/>
        <end position="264"/>
    </location>
</feature>
<dbReference type="InterPro" id="IPR016174">
    <property type="entry name" value="Di-haem_cyt_TM"/>
</dbReference>
<evidence type="ECO:0000256" key="9">
    <source>
        <dbReference type="ARBA" id="ARBA00023004"/>
    </source>
</evidence>
<keyword evidence="4" id="KW-0679">Respiratory chain</keyword>
<dbReference type="CDD" id="cd00284">
    <property type="entry name" value="Cytochrome_b_N"/>
    <property type="match status" value="1"/>
</dbReference>
<evidence type="ECO:0000256" key="6">
    <source>
        <dbReference type="ARBA" id="ARBA00022723"/>
    </source>
</evidence>
<evidence type="ECO:0000256" key="8">
    <source>
        <dbReference type="ARBA" id="ARBA00022989"/>
    </source>
</evidence>
<dbReference type="InterPro" id="IPR036150">
    <property type="entry name" value="Cyt_b/b6_C_sf"/>
</dbReference>
<protein>
    <submittedName>
        <fullName evidence="17">C-type cytochrome</fullName>
    </submittedName>
</protein>
<proteinExistence type="predicted"/>
<evidence type="ECO:0000256" key="4">
    <source>
        <dbReference type="ARBA" id="ARBA00022660"/>
    </source>
</evidence>
<dbReference type="InterPro" id="IPR027387">
    <property type="entry name" value="Cytb/b6-like_sf"/>
</dbReference>
<feature type="domain" description="Cytochrome c" evidence="16">
    <location>
        <begin position="826"/>
        <end position="906"/>
    </location>
</feature>
<feature type="compositionally biased region" description="Low complexity" evidence="12">
    <location>
        <begin position="778"/>
        <end position="788"/>
    </location>
</feature>
<organism evidence="17">
    <name type="scientific">Acidobacterium capsulatum</name>
    <dbReference type="NCBI Taxonomy" id="33075"/>
    <lineage>
        <taxon>Bacteria</taxon>
        <taxon>Pseudomonadati</taxon>
        <taxon>Acidobacteriota</taxon>
        <taxon>Terriglobia</taxon>
        <taxon>Terriglobales</taxon>
        <taxon>Acidobacteriaceae</taxon>
        <taxon>Acidobacterium</taxon>
    </lineage>
</organism>
<dbReference type="GO" id="GO:0009055">
    <property type="term" value="F:electron transfer activity"/>
    <property type="evidence" value="ECO:0007669"/>
    <property type="project" value="InterPro"/>
</dbReference>
<dbReference type="PANTHER" id="PTHR19271">
    <property type="entry name" value="CYTOCHROME B"/>
    <property type="match status" value="1"/>
</dbReference>
<feature type="transmembrane region" description="Helical" evidence="13">
    <location>
        <begin position="126"/>
        <end position="148"/>
    </location>
</feature>
<evidence type="ECO:0000259" key="15">
    <source>
        <dbReference type="PROSITE" id="PS51003"/>
    </source>
</evidence>
<keyword evidence="10 13" id="KW-0472">Membrane</keyword>
<evidence type="ECO:0000256" key="13">
    <source>
        <dbReference type="SAM" id="Phobius"/>
    </source>
</evidence>
<feature type="transmembrane region" description="Helical" evidence="13">
    <location>
        <begin position="336"/>
        <end position="354"/>
    </location>
</feature>
<dbReference type="AlphaFoldDB" id="A0A7V4XR30"/>